<feature type="repeat" description="WD" evidence="6">
    <location>
        <begin position="151"/>
        <end position="193"/>
    </location>
</feature>
<dbReference type="PANTHER" id="PTHR46200">
    <property type="entry name" value="GATOR COMPLEX PROTEIN WDR24"/>
    <property type="match status" value="1"/>
</dbReference>
<dbReference type="EMBL" id="JADNRY010000093">
    <property type="protein sequence ID" value="KAF9066062.1"/>
    <property type="molecule type" value="Genomic_DNA"/>
</dbReference>
<dbReference type="GO" id="GO:0061700">
    <property type="term" value="C:GATOR2 complex"/>
    <property type="evidence" value="ECO:0007669"/>
    <property type="project" value="TreeGrafter"/>
</dbReference>
<keyword evidence="4" id="KW-0863">Zinc-finger</keyword>
<proteinExistence type="predicted"/>
<dbReference type="InterPro" id="IPR036322">
    <property type="entry name" value="WD40_repeat_dom_sf"/>
</dbReference>
<dbReference type="PROSITE" id="PS50081">
    <property type="entry name" value="ZF_DAG_PE_2"/>
    <property type="match status" value="1"/>
</dbReference>
<dbReference type="OrthoDB" id="60955at2759"/>
<name>A0A9P5U4W2_9AGAR</name>
<dbReference type="InterPro" id="IPR019775">
    <property type="entry name" value="WD40_repeat_CS"/>
</dbReference>
<reference evidence="9" key="1">
    <citation type="submission" date="2020-11" db="EMBL/GenBank/DDBJ databases">
        <authorList>
            <consortium name="DOE Joint Genome Institute"/>
            <person name="Ahrendt S."/>
            <person name="Riley R."/>
            <person name="Andreopoulos W."/>
            <person name="Labutti K."/>
            <person name="Pangilinan J."/>
            <person name="Ruiz-Duenas F.J."/>
            <person name="Barrasa J.M."/>
            <person name="Sanchez-Garcia M."/>
            <person name="Camarero S."/>
            <person name="Miyauchi S."/>
            <person name="Serrano A."/>
            <person name="Linde D."/>
            <person name="Babiker R."/>
            <person name="Drula E."/>
            <person name="Ayuso-Fernandez I."/>
            <person name="Pacheco R."/>
            <person name="Padilla G."/>
            <person name="Ferreira P."/>
            <person name="Barriuso J."/>
            <person name="Kellner H."/>
            <person name="Castanera R."/>
            <person name="Alfaro M."/>
            <person name="Ramirez L."/>
            <person name="Pisabarro A.G."/>
            <person name="Kuo A."/>
            <person name="Tritt A."/>
            <person name="Lipzen A."/>
            <person name="He G."/>
            <person name="Yan M."/>
            <person name="Ng V."/>
            <person name="Cullen D."/>
            <person name="Martin F."/>
            <person name="Rosso M.-N."/>
            <person name="Henrissat B."/>
            <person name="Hibbett D."/>
            <person name="Martinez A.T."/>
            <person name="Grigoriev I.V."/>
        </authorList>
    </citation>
    <scope>NUCLEOTIDE SEQUENCE</scope>
    <source>
        <strain evidence="9">AH 40177</strain>
    </source>
</reference>
<feature type="domain" description="Phorbol-ester/DAG-type" evidence="8">
    <location>
        <begin position="1056"/>
        <end position="1114"/>
    </location>
</feature>
<accession>A0A9P5U4W2</accession>
<feature type="region of interest" description="Disordered" evidence="7">
    <location>
        <begin position="626"/>
        <end position="909"/>
    </location>
</feature>
<evidence type="ECO:0000256" key="2">
    <source>
        <dbReference type="ARBA" id="ARBA00022723"/>
    </source>
</evidence>
<keyword evidence="5" id="KW-0862">Zinc</keyword>
<feature type="compositionally biased region" description="Acidic residues" evidence="7">
    <location>
        <begin position="807"/>
        <end position="818"/>
    </location>
</feature>
<dbReference type="InterPro" id="IPR001680">
    <property type="entry name" value="WD40_rpt"/>
</dbReference>
<feature type="compositionally biased region" description="Low complexity" evidence="7">
    <location>
        <begin position="709"/>
        <end position="741"/>
    </location>
</feature>
<dbReference type="Proteomes" id="UP000772434">
    <property type="component" value="Unassembled WGS sequence"/>
</dbReference>
<evidence type="ECO:0000256" key="5">
    <source>
        <dbReference type="ARBA" id="ARBA00022833"/>
    </source>
</evidence>
<feature type="compositionally biased region" description="Basic and acidic residues" evidence="7">
    <location>
        <begin position="762"/>
        <end position="775"/>
    </location>
</feature>
<comment type="caution">
    <text evidence="9">The sequence shown here is derived from an EMBL/GenBank/DDBJ whole genome shotgun (WGS) entry which is preliminary data.</text>
</comment>
<evidence type="ECO:0000256" key="1">
    <source>
        <dbReference type="ARBA" id="ARBA00022574"/>
    </source>
</evidence>
<keyword evidence="10" id="KW-1185">Reference proteome</keyword>
<evidence type="ECO:0000256" key="6">
    <source>
        <dbReference type="PROSITE-ProRule" id="PRU00221"/>
    </source>
</evidence>
<dbReference type="PROSITE" id="PS50082">
    <property type="entry name" value="WD_REPEATS_2"/>
    <property type="match status" value="2"/>
</dbReference>
<feature type="compositionally biased region" description="Low complexity" evidence="7">
    <location>
        <begin position="838"/>
        <end position="889"/>
    </location>
</feature>
<gene>
    <name evidence="9" type="ORF">BDP27DRAFT_1331147</name>
</gene>
<dbReference type="GO" id="GO:0005829">
    <property type="term" value="C:cytosol"/>
    <property type="evidence" value="ECO:0007669"/>
    <property type="project" value="TreeGrafter"/>
</dbReference>
<evidence type="ECO:0000313" key="10">
    <source>
        <dbReference type="Proteomes" id="UP000772434"/>
    </source>
</evidence>
<dbReference type="Gene3D" id="2.130.10.10">
    <property type="entry name" value="YVTN repeat-like/Quinoprotein amine dehydrogenase"/>
    <property type="match status" value="1"/>
</dbReference>
<evidence type="ECO:0000259" key="8">
    <source>
        <dbReference type="PROSITE" id="PS50081"/>
    </source>
</evidence>
<dbReference type="PROSITE" id="PS00678">
    <property type="entry name" value="WD_REPEATS_1"/>
    <property type="match status" value="1"/>
</dbReference>
<dbReference type="SMART" id="SM00320">
    <property type="entry name" value="WD40"/>
    <property type="match status" value="4"/>
</dbReference>
<dbReference type="PROSITE" id="PS50294">
    <property type="entry name" value="WD_REPEATS_REGION"/>
    <property type="match status" value="1"/>
</dbReference>
<feature type="region of interest" description="Disordered" evidence="7">
    <location>
        <begin position="392"/>
        <end position="412"/>
    </location>
</feature>
<dbReference type="GO" id="GO:1904263">
    <property type="term" value="P:positive regulation of TORC1 signaling"/>
    <property type="evidence" value="ECO:0007669"/>
    <property type="project" value="TreeGrafter"/>
</dbReference>
<dbReference type="GO" id="GO:0005774">
    <property type="term" value="C:vacuolar membrane"/>
    <property type="evidence" value="ECO:0007669"/>
    <property type="project" value="TreeGrafter"/>
</dbReference>
<organism evidence="9 10">
    <name type="scientific">Rhodocollybia butyracea</name>
    <dbReference type="NCBI Taxonomy" id="206335"/>
    <lineage>
        <taxon>Eukaryota</taxon>
        <taxon>Fungi</taxon>
        <taxon>Dikarya</taxon>
        <taxon>Basidiomycota</taxon>
        <taxon>Agaricomycotina</taxon>
        <taxon>Agaricomycetes</taxon>
        <taxon>Agaricomycetidae</taxon>
        <taxon>Agaricales</taxon>
        <taxon>Marasmiineae</taxon>
        <taxon>Omphalotaceae</taxon>
        <taxon>Rhodocollybia</taxon>
    </lineage>
</organism>
<feature type="compositionally biased region" description="Polar residues" evidence="7">
    <location>
        <begin position="632"/>
        <end position="680"/>
    </location>
</feature>
<dbReference type="GO" id="GO:0016239">
    <property type="term" value="P:positive regulation of macroautophagy"/>
    <property type="evidence" value="ECO:0007669"/>
    <property type="project" value="TreeGrafter"/>
</dbReference>
<evidence type="ECO:0000256" key="4">
    <source>
        <dbReference type="ARBA" id="ARBA00022771"/>
    </source>
</evidence>
<protein>
    <recommendedName>
        <fullName evidence="8">Phorbol-ester/DAG-type domain-containing protein</fullName>
    </recommendedName>
</protein>
<keyword evidence="2" id="KW-0479">Metal-binding</keyword>
<evidence type="ECO:0000256" key="7">
    <source>
        <dbReference type="SAM" id="MobiDB-lite"/>
    </source>
</evidence>
<keyword evidence="1 6" id="KW-0853">WD repeat</keyword>
<feature type="compositionally biased region" description="Basic and acidic residues" evidence="7">
    <location>
        <begin position="397"/>
        <end position="406"/>
    </location>
</feature>
<evidence type="ECO:0000313" key="9">
    <source>
        <dbReference type="EMBL" id="KAF9066062.1"/>
    </source>
</evidence>
<keyword evidence="3" id="KW-0677">Repeat</keyword>
<feature type="region of interest" description="Disordered" evidence="7">
    <location>
        <begin position="338"/>
        <end position="369"/>
    </location>
</feature>
<dbReference type="InterPro" id="IPR037590">
    <property type="entry name" value="WDR24"/>
</dbReference>
<feature type="repeat" description="WD" evidence="6">
    <location>
        <begin position="279"/>
        <end position="301"/>
    </location>
</feature>
<dbReference type="SUPFAM" id="SSF50978">
    <property type="entry name" value="WD40 repeat-like"/>
    <property type="match status" value="1"/>
</dbReference>
<sequence>MSGFNPHLTINASPDSFYDSRKHGYQGPSRNVRLQRACANGGGAMSKSPDGTRCVVTGKESLKILHVVDSLLPNEIEDSIQYKTSAVGKGGVRVEASRNFWDGSGLKIDSSSTSVAWCREEYKNKILTSARNGELIMWDINKSGSKYERKSKDHSRSIHALSISPVVSNYCITGSSDGDLRVWDLREFQRSIMRLRHPTGIRGIVFSPVVWSPLQAVVGLENGSIYRWDLKMGQRGSLDRIPVAHSASVTSLDWCSTSTATTASGPPTLESTGNGYGWIVSGGLDRCVKVWDLTSVTNTKSSHMPHTPTYTLHPSFPVRRVLWRPSHECEIAVISNGDFSAGNNPDMSPSEPSPPISSPAGVARTSSMRSIQGSQGVLSKIGAGFGIGLDLPGKARNSKDGRREGSLKSSLSNNGGIGDAAEIWDVRRSWIAKWSVTGSSIEGGVTDIAFGDPHTIWTQHGSGMFAQIDLRNSTKPLDAIPRVSLTSDPSGALTFVSGSASHGEVPYDDIRPELLKQPSKSGIKLKAIGDPTFKNNSQIVGTFGGLESDSLQMLVQLARNYIIEGEDRQKICSANALVAFGAGHIEAAQIWSLVATSLTSIVPETLPRPQKANTIHSASAPAILPFTFPAENKTSPGNKSTRGSEKTSSIYNSQVYTRNLSTASGQRRKTTPASSNNTSPYHGHVTLPPTTPTTSKLPYYLGRRDSVDSNISGRPSISSSRRPSVYRRPSTSYSASPSSASLKHVGEGALDDSDSSSSSNPESKDGDDHELDVRKTHISPAVNISRISHPSPLSRIVGQQHRKGDEEGKEEENEDDEASASPRSTDSETSDNGRTPGTFTNRRSFWRSSTSTSFKRTPKSRSQSVTLQSQTLSATQSSSAHLSASSYQQKPLTRQESHGSIRTVTAGGEASYREHNEFATLRDLQNGSGDRIPVPPEMMKHAAPKSVVWTQRQGNIVQKEEQKMRNIAWAAVNQKLEEMADDGDVQMCAMLAILVHRELSMSERRRIVFIESYIERLTRLQLFTCASYIRKHVAVEEVRSPTLVETIIYTCCGRCKKAFVSSSAATGEYSFCANCRLSITCGICHLPVRGLMFQCSICGHGGHQLCYRRYYMNCPMVDVPSYTTNDLTSHSNQARRSEHPRSVASTASIGSADDDSIGTARDTSSEAEELSDHSESSPVLGHLCVVPLCGHHCWIANMTEGRE</sequence>
<dbReference type="AlphaFoldDB" id="A0A9P5U4W2"/>
<feature type="compositionally biased region" description="Polar residues" evidence="7">
    <location>
        <begin position="338"/>
        <end position="347"/>
    </location>
</feature>
<dbReference type="PANTHER" id="PTHR46200:SF1">
    <property type="entry name" value="GATOR COMPLEX PROTEIN WDR24"/>
    <property type="match status" value="1"/>
</dbReference>
<dbReference type="InterPro" id="IPR015943">
    <property type="entry name" value="WD40/YVTN_repeat-like_dom_sf"/>
</dbReference>
<dbReference type="GO" id="GO:0008270">
    <property type="term" value="F:zinc ion binding"/>
    <property type="evidence" value="ECO:0007669"/>
    <property type="project" value="UniProtKB-KW"/>
</dbReference>
<evidence type="ECO:0000256" key="3">
    <source>
        <dbReference type="ARBA" id="ARBA00022737"/>
    </source>
</evidence>
<dbReference type="InterPro" id="IPR002219">
    <property type="entry name" value="PKC_DAG/PE"/>
</dbReference>
<feature type="region of interest" description="Disordered" evidence="7">
    <location>
        <begin position="1127"/>
        <end position="1174"/>
    </location>
</feature>